<evidence type="ECO:0000313" key="2">
    <source>
        <dbReference type="EMBL" id="MBX40496.1"/>
    </source>
</evidence>
<protein>
    <submittedName>
        <fullName evidence="2">Uncharacterized protein</fullName>
    </submittedName>
</protein>
<feature type="region of interest" description="Disordered" evidence="1">
    <location>
        <begin position="1"/>
        <end position="25"/>
    </location>
</feature>
<name>A0A2P2NDD4_RHIMU</name>
<dbReference type="AlphaFoldDB" id="A0A2P2NDD4"/>
<dbReference type="EMBL" id="GGEC01060012">
    <property type="protein sequence ID" value="MBX40496.1"/>
    <property type="molecule type" value="Transcribed_RNA"/>
</dbReference>
<feature type="compositionally biased region" description="Polar residues" evidence="1">
    <location>
        <begin position="1"/>
        <end position="10"/>
    </location>
</feature>
<proteinExistence type="predicted"/>
<sequence>MLLRTQQGTHTDTHTRTPPSPVAQH</sequence>
<reference evidence="2" key="1">
    <citation type="submission" date="2018-02" db="EMBL/GenBank/DDBJ databases">
        <title>Rhizophora mucronata_Transcriptome.</title>
        <authorList>
            <person name="Meera S.P."/>
            <person name="Sreeshan A."/>
            <person name="Augustine A."/>
        </authorList>
    </citation>
    <scope>NUCLEOTIDE SEQUENCE</scope>
    <source>
        <tissue evidence="2">Leaf</tissue>
    </source>
</reference>
<organism evidence="2">
    <name type="scientific">Rhizophora mucronata</name>
    <name type="common">Asiatic mangrove</name>
    <dbReference type="NCBI Taxonomy" id="61149"/>
    <lineage>
        <taxon>Eukaryota</taxon>
        <taxon>Viridiplantae</taxon>
        <taxon>Streptophyta</taxon>
        <taxon>Embryophyta</taxon>
        <taxon>Tracheophyta</taxon>
        <taxon>Spermatophyta</taxon>
        <taxon>Magnoliopsida</taxon>
        <taxon>eudicotyledons</taxon>
        <taxon>Gunneridae</taxon>
        <taxon>Pentapetalae</taxon>
        <taxon>rosids</taxon>
        <taxon>fabids</taxon>
        <taxon>Malpighiales</taxon>
        <taxon>Rhizophoraceae</taxon>
        <taxon>Rhizophora</taxon>
    </lineage>
</organism>
<accession>A0A2P2NDD4</accession>
<evidence type="ECO:0000256" key="1">
    <source>
        <dbReference type="SAM" id="MobiDB-lite"/>
    </source>
</evidence>